<reference evidence="1" key="1">
    <citation type="journal article" date="2015" name="Nature">
        <title>Complex archaea that bridge the gap between prokaryotes and eukaryotes.</title>
        <authorList>
            <person name="Spang A."/>
            <person name="Saw J.H."/>
            <person name="Jorgensen S.L."/>
            <person name="Zaremba-Niedzwiedzka K."/>
            <person name="Martijn J."/>
            <person name="Lind A.E."/>
            <person name="van Eijk R."/>
            <person name="Schleper C."/>
            <person name="Guy L."/>
            <person name="Ettema T.J."/>
        </authorList>
    </citation>
    <scope>NUCLEOTIDE SEQUENCE</scope>
</reference>
<comment type="caution">
    <text evidence="1">The sequence shown here is derived from an EMBL/GenBank/DDBJ whole genome shotgun (WGS) entry which is preliminary data.</text>
</comment>
<gene>
    <name evidence="1" type="ORF">LCGC14_2325640</name>
</gene>
<protein>
    <submittedName>
        <fullName evidence="1">Uncharacterized protein</fullName>
    </submittedName>
</protein>
<dbReference type="EMBL" id="LAZR01033325">
    <property type="protein sequence ID" value="KKL48422.1"/>
    <property type="molecule type" value="Genomic_DNA"/>
</dbReference>
<dbReference type="AlphaFoldDB" id="A0A0F9FBF6"/>
<organism evidence="1">
    <name type="scientific">marine sediment metagenome</name>
    <dbReference type="NCBI Taxonomy" id="412755"/>
    <lineage>
        <taxon>unclassified sequences</taxon>
        <taxon>metagenomes</taxon>
        <taxon>ecological metagenomes</taxon>
    </lineage>
</organism>
<evidence type="ECO:0000313" key="1">
    <source>
        <dbReference type="EMBL" id="KKL48422.1"/>
    </source>
</evidence>
<sequence length="68" mass="8107">MTELRESIPWLDALFTEKLRAPYWWLWNAGWQRSWTFGTTVYENTAEFKLHMALYIELGVEAHMALEG</sequence>
<name>A0A0F9FBF6_9ZZZZ</name>
<proteinExistence type="predicted"/>
<accession>A0A0F9FBF6</accession>